<evidence type="ECO:0000259" key="2">
    <source>
        <dbReference type="Pfam" id="PF23866"/>
    </source>
</evidence>
<proteinExistence type="predicted"/>
<evidence type="ECO:0000313" key="4">
    <source>
        <dbReference type="EMBL" id="MBP2064724.1"/>
    </source>
</evidence>
<dbReference type="Proteomes" id="UP000756710">
    <property type="component" value="Unassembled WGS sequence"/>
</dbReference>
<accession>A0A060ZYA8</accession>
<keyword evidence="5" id="KW-1185">Reference proteome</keyword>
<feature type="transmembrane region" description="Helical" evidence="1">
    <location>
        <begin position="124"/>
        <end position="142"/>
    </location>
</feature>
<evidence type="ECO:0000313" key="3">
    <source>
        <dbReference type="EMBL" id="CDR12366.1"/>
    </source>
</evidence>
<keyword evidence="1" id="KW-1133">Transmembrane helix</keyword>
<dbReference type="AlphaFoldDB" id="A0A060ZYA8"/>
<dbReference type="EMBL" id="JAGGLR010000016">
    <property type="protein sequence ID" value="MBP2064724.1"/>
    <property type="molecule type" value="Genomic_DNA"/>
</dbReference>
<gene>
    <name evidence="4" type="ORF">J2Z30_005748</name>
    <name evidence="3" type="ORF">SIRAN7634</name>
</gene>
<dbReference type="Pfam" id="PF23866">
    <property type="entry name" value="DUF7224"/>
    <property type="match status" value="1"/>
</dbReference>
<feature type="domain" description="DUF7224" evidence="2">
    <location>
        <begin position="267"/>
        <end position="409"/>
    </location>
</feature>
<dbReference type="InterPro" id="IPR055648">
    <property type="entry name" value="DUF7224"/>
</dbReference>
<feature type="transmembrane region" description="Helical" evidence="1">
    <location>
        <begin position="149"/>
        <end position="174"/>
    </location>
</feature>
<evidence type="ECO:0000313" key="5">
    <source>
        <dbReference type="Proteomes" id="UP000756710"/>
    </source>
</evidence>
<sequence>MLLRTVVRVSSGTRLLPFLAGFIVIALSDNLSEWVTPRYWLSATGTASLALSFVGPACAGAGAWEGSRLRRARISDQNAVRSPLAIAFPFLLPVFVMGVVGMTAALLVSAAAADVGLGMPNPGILAVEAVLLAANTLVGFVLGRLWAPIVAVPVTLIASFVANAYPVSWSILWIRHLVGGGLQDCCMLDQSLDVWALVSAGAFGTGVCLSATVLIQYRKAAPAVVTAAALLVGGFAGGAASAHGMGADPVTSRPTGDLVCDHGRPRICLWPEMDQRADMVRTESRKAVARLRQAGLAVPATLTMADRPGPDETKLVIGPGISALGVPTGVAAGLLPQSPACADSGEPYPAADAYGPVGAWLSLTAGASPRTLTNRVAPPELALAQHVLKQSRQAQLDWYERNTRAMRSCDVRPHLGMDGSHG</sequence>
<keyword evidence="1" id="KW-0812">Transmembrane</keyword>
<evidence type="ECO:0000256" key="1">
    <source>
        <dbReference type="SAM" id="Phobius"/>
    </source>
</evidence>
<reference evidence="4 5" key="2">
    <citation type="submission" date="2021-03" db="EMBL/GenBank/DDBJ databases">
        <title>Genomic Encyclopedia of Type Strains, Phase IV (KMG-IV): sequencing the most valuable type-strain genomes for metagenomic binning, comparative biology and taxonomic classification.</title>
        <authorList>
            <person name="Goeker M."/>
        </authorList>
    </citation>
    <scope>NUCLEOTIDE SEQUENCE [LARGE SCALE GENOMIC DNA]</scope>
    <source>
        <strain evidence="4 5">DSM 41954</strain>
    </source>
</reference>
<organism evidence="3">
    <name type="scientific">Streptomyces iranensis</name>
    <dbReference type="NCBI Taxonomy" id="576784"/>
    <lineage>
        <taxon>Bacteria</taxon>
        <taxon>Bacillati</taxon>
        <taxon>Actinomycetota</taxon>
        <taxon>Actinomycetes</taxon>
        <taxon>Kitasatosporales</taxon>
        <taxon>Streptomycetaceae</taxon>
        <taxon>Streptomyces</taxon>
        <taxon>Streptomyces violaceusniger group</taxon>
    </lineage>
</organism>
<feature type="transmembrane region" description="Helical" evidence="1">
    <location>
        <begin position="40"/>
        <end position="64"/>
    </location>
</feature>
<feature type="transmembrane region" description="Helical" evidence="1">
    <location>
        <begin position="194"/>
        <end position="215"/>
    </location>
</feature>
<dbReference type="RefSeq" id="WP_044577616.1">
    <property type="nucleotide sequence ID" value="NZ_BAABDR010000008.1"/>
</dbReference>
<protein>
    <recommendedName>
        <fullName evidence="2">DUF7224 domain-containing protein</fullName>
    </recommendedName>
</protein>
<name>A0A060ZYA8_9ACTN</name>
<feature type="transmembrane region" description="Helical" evidence="1">
    <location>
        <begin position="84"/>
        <end position="112"/>
    </location>
</feature>
<feature type="transmembrane region" description="Helical" evidence="1">
    <location>
        <begin position="12"/>
        <end position="28"/>
    </location>
</feature>
<feature type="transmembrane region" description="Helical" evidence="1">
    <location>
        <begin position="222"/>
        <end position="245"/>
    </location>
</feature>
<keyword evidence="1" id="KW-0472">Membrane</keyword>
<dbReference type="EMBL" id="LK022848">
    <property type="protein sequence ID" value="CDR12366.1"/>
    <property type="molecule type" value="Genomic_DNA"/>
</dbReference>
<reference evidence="3" key="1">
    <citation type="submission" date="2014-05" db="EMBL/GenBank/DDBJ databases">
        <authorList>
            <person name="Horn Fabian"/>
        </authorList>
    </citation>
    <scope>NUCLEOTIDE SEQUENCE</scope>
</reference>
<dbReference type="HOGENOM" id="CLU_054046_0_0_11"/>
<dbReference type="GeneID" id="32467292"/>